<keyword evidence="2" id="KW-1185">Reference proteome</keyword>
<dbReference type="Proteomes" id="UP000431922">
    <property type="component" value="Unassembled WGS sequence"/>
</dbReference>
<dbReference type="EMBL" id="WTYL01000005">
    <property type="protein sequence ID" value="MXP45724.1"/>
    <property type="molecule type" value="Genomic_DNA"/>
</dbReference>
<proteinExistence type="predicted"/>
<dbReference type="RefSeq" id="WP_160757364.1">
    <property type="nucleotide sequence ID" value="NZ_WTYL01000005.1"/>
</dbReference>
<sequence length="89" mass="10117">MENIYTNLPTSIAQGGRKAYQLMFFDHRGNAAKIVHFDSDDGHEAFAFAERETAGRTGELWLDDELVCGLVRDEDNVWSIRRAQVSQDI</sequence>
<protein>
    <submittedName>
        <fullName evidence="1">Uncharacterized protein</fullName>
    </submittedName>
</protein>
<comment type="caution">
    <text evidence="1">The sequence shown here is derived from an EMBL/GenBank/DDBJ whole genome shotgun (WGS) entry which is preliminary data.</text>
</comment>
<gene>
    <name evidence="1" type="ORF">GRI65_14825</name>
</gene>
<accession>A0A845B6E7</accession>
<dbReference type="AlphaFoldDB" id="A0A845B6E7"/>
<dbReference type="OrthoDB" id="7451373at2"/>
<name>A0A845B6E7_9SPHN</name>
<evidence type="ECO:0000313" key="2">
    <source>
        <dbReference type="Proteomes" id="UP000431922"/>
    </source>
</evidence>
<reference evidence="1 2" key="1">
    <citation type="submission" date="2019-12" db="EMBL/GenBank/DDBJ databases">
        <title>Genomic-based taxomic classification of the family Erythrobacteraceae.</title>
        <authorList>
            <person name="Xu L."/>
        </authorList>
    </citation>
    <scope>NUCLEOTIDE SEQUENCE [LARGE SCALE GENOMIC DNA]</scope>
    <source>
        <strain evidence="1 2">KCTC 42453</strain>
    </source>
</reference>
<evidence type="ECO:0000313" key="1">
    <source>
        <dbReference type="EMBL" id="MXP45724.1"/>
    </source>
</evidence>
<organism evidence="1 2">
    <name type="scientific">Allopontixanthobacter sediminis</name>
    <dbReference type="NCBI Taxonomy" id="1689985"/>
    <lineage>
        <taxon>Bacteria</taxon>
        <taxon>Pseudomonadati</taxon>
        <taxon>Pseudomonadota</taxon>
        <taxon>Alphaproteobacteria</taxon>
        <taxon>Sphingomonadales</taxon>
        <taxon>Erythrobacteraceae</taxon>
        <taxon>Allopontixanthobacter</taxon>
    </lineage>
</organism>